<evidence type="ECO:0008006" key="2">
    <source>
        <dbReference type="Google" id="ProtNLM"/>
    </source>
</evidence>
<reference evidence="1" key="1">
    <citation type="journal article" date="2014" name="Front. Microbiol.">
        <title>High frequency of phylogenetically diverse reductive dehalogenase-homologous genes in deep subseafloor sedimentary metagenomes.</title>
        <authorList>
            <person name="Kawai M."/>
            <person name="Futagami T."/>
            <person name="Toyoda A."/>
            <person name="Takaki Y."/>
            <person name="Nishi S."/>
            <person name="Hori S."/>
            <person name="Arai W."/>
            <person name="Tsubouchi T."/>
            <person name="Morono Y."/>
            <person name="Uchiyama I."/>
            <person name="Ito T."/>
            <person name="Fujiyama A."/>
            <person name="Inagaki F."/>
            <person name="Takami H."/>
        </authorList>
    </citation>
    <scope>NUCLEOTIDE SEQUENCE</scope>
    <source>
        <strain evidence="1">Expedition CK06-06</strain>
    </source>
</reference>
<dbReference type="AlphaFoldDB" id="X0WRX2"/>
<protein>
    <recommendedName>
        <fullName evidence="2">DUF3108 domain-containing protein</fullName>
    </recommendedName>
</protein>
<sequence>MLLLSVTPGPSAGETAQPKPGRVVATYDAALAGISLGDFKVTTTIEGSAYKLVAKGRFSMLAGLVYSATGKTTSSGTLTPAAPQPTTFTLDYDGGKKREQRYIRFNNGTVSEVSIVPRKKKKNSTRIPVGAEQLEDVLDPLTAAFLAVRPNTPAGDLEICRQTIPVFDGKQRFDVVLTPKRSESLGSGAPKSLSG</sequence>
<accession>X0WRX2</accession>
<evidence type="ECO:0000313" key="1">
    <source>
        <dbReference type="EMBL" id="GAG27288.1"/>
    </source>
</evidence>
<dbReference type="Pfam" id="PF11306">
    <property type="entry name" value="DUF3108"/>
    <property type="match status" value="1"/>
</dbReference>
<gene>
    <name evidence="1" type="ORF">S01H1_48252</name>
</gene>
<dbReference type="EMBL" id="BARS01030979">
    <property type="protein sequence ID" value="GAG27288.1"/>
    <property type="molecule type" value="Genomic_DNA"/>
</dbReference>
<organism evidence="1">
    <name type="scientific">marine sediment metagenome</name>
    <dbReference type="NCBI Taxonomy" id="412755"/>
    <lineage>
        <taxon>unclassified sequences</taxon>
        <taxon>metagenomes</taxon>
        <taxon>ecological metagenomes</taxon>
    </lineage>
</organism>
<feature type="non-terminal residue" evidence="1">
    <location>
        <position position="195"/>
    </location>
</feature>
<proteinExistence type="predicted"/>
<dbReference type="InterPro" id="IPR021457">
    <property type="entry name" value="DUF3108"/>
</dbReference>
<comment type="caution">
    <text evidence="1">The sequence shown here is derived from an EMBL/GenBank/DDBJ whole genome shotgun (WGS) entry which is preliminary data.</text>
</comment>
<name>X0WRX2_9ZZZZ</name>